<dbReference type="Proteomes" id="UP001226867">
    <property type="component" value="Unassembled WGS sequence"/>
</dbReference>
<dbReference type="EMBL" id="JAUSRO010000011">
    <property type="protein sequence ID" value="MDP9901351.1"/>
    <property type="molecule type" value="Genomic_DNA"/>
</dbReference>
<feature type="coiled-coil region" evidence="6">
    <location>
        <begin position="59"/>
        <end position="86"/>
    </location>
</feature>
<comment type="similarity">
    <text evidence="1 5">Belongs to the universal ribosomal protein uL29 family.</text>
</comment>
<evidence type="ECO:0000256" key="5">
    <source>
        <dbReference type="HAMAP-Rule" id="MF_00374"/>
    </source>
</evidence>
<dbReference type="InterPro" id="IPR018254">
    <property type="entry name" value="Ribosomal_uL29_CS"/>
</dbReference>
<keyword evidence="6" id="KW-0175">Coiled coil</keyword>
<evidence type="ECO:0000256" key="6">
    <source>
        <dbReference type="SAM" id="Coils"/>
    </source>
</evidence>
<sequence length="86" mass="9505">MATRKKKDAAAQPAKVSKAATLRTKDIAGLQTEVKDLQKAHFGLRMQKATQQLSNTSTLRVTRRDIARAKTILAQKQQETQAASKE</sequence>
<evidence type="ECO:0000256" key="2">
    <source>
        <dbReference type="ARBA" id="ARBA00022980"/>
    </source>
</evidence>
<keyword evidence="8" id="KW-1185">Reference proteome</keyword>
<evidence type="ECO:0000313" key="7">
    <source>
        <dbReference type="EMBL" id="MDP9901351.1"/>
    </source>
</evidence>
<dbReference type="HAMAP" id="MF_00374">
    <property type="entry name" value="Ribosomal_uL29"/>
    <property type="match status" value="1"/>
</dbReference>
<evidence type="ECO:0000256" key="1">
    <source>
        <dbReference type="ARBA" id="ARBA00009254"/>
    </source>
</evidence>
<comment type="caution">
    <text evidence="7">The sequence shown here is derived from an EMBL/GenBank/DDBJ whole genome shotgun (WGS) entry which is preliminary data.</text>
</comment>
<evidence type="ECO:0000313" key="8">
    <source>
        <dbReference type="Proteomes" id="UP001226867"/>
    </source>
</evidence>
<keyword evidence="3 5" id="KW-0687">Ribonucleoprotein</keyword>
<dbReference type="CDD" id="cd00427">
    <property type="entry name" value="Ribosomal_L29_HIP"/>
    <property type="match status" value="1"/>
</dbReference>
<keyword evidence="2 5" id="KW-0689">Ribosomal protein</keyword>
<dbReference type="Gene3D" id="1.10.287.310">
    <property type="match status" value="1"/>
</dbReference>
<dbReference type="NCBIfam" id="TIGR00012">
    <property type="entry name" value="L29"/>
    <property type="match status" value="1"/>
</dbReference>
<gene>
    <name evidence="5" type="primary">rpmC</name>
    <name evidence="7" type="ORF">J2W36_003617</name>
</gene>
<organism evidence="7 8">
    <name type="scientific">Variovorax ginsengisoli</name>
    <dbReference type="NCBI Taxonomy" id="363844"/>
    <lineage>
        <taxon>Bacteria</taxon>
        <taxon>Pseudomonadati</taxon>
        <taxon>Pseudomonadota</taxon>
        <taxon>Betaproteobacteria</taxon>
        <taxon>Burkholderiales</taxon>
        <taxon>Comamonadaceae</taxon>
        <taxon>Variovorax</taxon>
    </lineage>
</organism>
<evidence type="ECO:0000256" key="3">
    <source>
        <dbReference type="ARBA" id="ARBA00023274"/>
    </source>
</evidence>
<reference evidence="7 8" key="1">
    <citation type="submission" date="2023-07" db="EMBL/GenBank/DDBJ databases">
        <title>Sorghum-associated microbial communities from plants grown in Nebraska, USA.</title>
        <authorList>
            <person name="Schachtman D."/>
        </authorList>
    </citation>
    <scope>NUCLEOTIDE SEQUENCE [LARGE SCALE GENOMIC DNA]</scope>
    <source>
        <strain evidence="7 8">DS1607</strain>
    </source>
</reference>
<protein>
    <recommendedName>
        <fullName evidence="4 5">Large ribosomal subunit protein uL29</fullName>
    </recommendedName>
</protein>
<dbReference type="SUPFAM" id="SSF46561">
    <property type="entry name" value="Ribosomal protein L29 (L29p)"/>
    <property type="match status" value="1"/>
</dbReference>
<dbReference type="InterPro" id="IPR036049">
    <property type="entry name" value="Ribosomal_uL29_sf"/>
</dbReference>
<evidence type="ECO:0000256" key="4">
    <source>
        <dbReference type="ARBA" id="ARBA00035204"/>
    </source>
</evidence>
<proteinExistence type="inferred from homology"/>
<dbReference type="PROSITE" id="PS00579">
    <property type="entry name" value="RIBOSOMAL_L29"/>
    <property type="match status" value="1"/>
</dbReference>
<dbReference type="GO" id="GO:0005840">
    <property type="term" value="C:ribosome"/>
    <property type="evidence" value="ECO:0007669"/>
    <property type="project" value="UniProtKB-KW"/>
</dbReference>
<accession>A0ABT9SC42</accession>
<dbReference type="InterPro" id="IPR001854">
    <property type="entry name" value="Ribosomal_uL29"/>
</dbReference>
<dbReference type="Pfam" id="PF00831">
    <property type="entry name" value="Ribosomal_L29"/>
    <property type="match status" value="1"/>
</dbReference>
<name>A0ABT9SC42_9BURK</name>